<keyword evidence="2" id="KW-1185">Reference proteome</keyword>
<gene>
    <name evidence="1" type="primary">Dsim\GD17758</name>
    <name evidence="1" type="ORF">Dsim_GD17758</name>
</gene>
<evidence type="ECO:0000313" key="1">
    <source>
        <dbReference type="EMBL" id="EDX14583.1"/>
    </source>
</evidence>
<dbReference type="OMA" id="GHICNTY"/>
<protein>
    <submittedName>
        <fullName evidence="1">GD17758</fullName>
    </submittedName>
</protein>
<sequence length="120" mass="13088">MHLVFAPFTSCRWRCRWLCRFGSGHICNTYIGMGVNKHMCGRQDAACACVCVGCVVCYQLRFMQICLAAEPSPAVDFLLTVSVPFPPFILSFASGSGVSCASPLCCCARPFPLSEHPLSK</sequence>
<dbReference type="HOGENOM" id="CLU_2052064_0_0_1"/>
<name>B4QWR6_DROSI</name>
<accession>B4QWR6</accession>
<dbReference type="PhylomeDB" id="B4QWR6"/>
<evidence type="ECO:0000313" key="2">
    <source>
        <dbReference type="Proteomes" id="UP000000304"/>
    </source>
</evidence>
<proteinExistence type="predicted"/>
<dbReference type="Proteomes" id="UP000000304">
    <property type="component" value="Chromosome 3R"/>
</dbReference>
<dbReference type="AlphaFoldDB" id="B4QWR6"/>
<reference evidence="1 2" key="1">
    <citation type="journal article" date="2007" name="Nature">
        <title>Evolution of genes and genomes on the Drosophila phylogeny.</title>
        <authorList>
            <consortium name="Drosophila 12 Genomes Consortium"/>
            <person name="Clark A.G."/>
            <person name="Eisen M.B."/>
            <person name="Smith D.R."/>
            <person name="Bergman C.M."/>
            <person name="Oliver B."/>
            <person name="Markow T.A."/>
            <person name="Kaufman T.C."/>
            <person name="Kellis M."/>
            <person name="Gelbart W."/>
            <person name="Iyer V.N."/>
            <person name="Pollard D.A."/>
            <person name="Sackton T.B."/>
            <person name="Larracuente A.M."/>
            <person name="Singh N.D."/>
            <person name="Abad J.P."/>
            <person name="Abt D.N."/>
            <person name="Adryan B."/>
            <person name="Aguade M."/>
            <person name="Akashi H."/>
            <person name="Anderson W.W."/>
            <person name="Aquadro C.F."/>
            <person name="Ardell D.H."/>
            <person name="Arguello R."/>
            <person name="Artieri C.G."/>
            <person name="Barbash D.A."/>
            <person name="Barker D."/>
            <person name="Barsanti P."/>
            <person name="Batterham P."/>
            <person name="Batzoglou S."/>
            <person name="Begun D."/>
            <person name="Bhutkar A."/>
            <person name="Blanco E."/>
            <person name="Bosak S.A."/>
            <person name="Bradley R.K."/>
            <person name="Brand A.D."/>
            <person name="Brent M.R."/>
            <person name="Brooks A.N."/>
            <person name="Brown R.H."/>
            <person name="Butlin R.K."/>
            <person name="Caggese C."/>
            <person name="Calvi B.R."/>
            <person name="Bernardo de Carvalho A."/>
            <person name="Caspi A."/>
            <person name="Castrezana S."/>
            <person name="Celniker S.E."/>
            <person name="Chang J.L."/>
            <person name="Chapple C."/>
            <person name="Chatterji S."/>
            <person name="Chinwalla A."/>
            <person name="Civetta A."/>
            <person name="Clifton S.W."/>
            <person name="Comeron J.M."/>
            <person name="Costello J.C."/>
            <person name="Coyne J.A."/>
            <person name="Daub J."/>
            <person name="David R.G."/>
            <person name="Delcher A.L."/>
            <person name="Delehaunty K."/>
            <person name="Do C.B."/>
            <person name="Ebling H."/>
            <person name="Edwards K."/>
            <person name="Eickbush T."/>
            <person name="Evans J.D."/>
            <person name="Filipski A."/>
            <person name="Findeiss S."/>
            <person name="Freyhult E."/>
            <person name="Fulton L."/>
            <person name="Fulton R."/>
            <person name="Garcia A.C."/>
            <person name="Gardiner A."/>
            <person name="Garfield D.A."/>
            <person name="Garvin B.E."/>
            <person name="Gibson G."/>
            <person name="Gilbert D."/>
            <person name="Gnerre S."/>
            <person name="Godfrey J."/>
            <person name="Good R."/>
            <person name="Gotea V."/>
            <person name="Gravely B."/>
            <person name="Greenberg A.J."/>
            <person name="Griffiths-Jones S."/>
            <person name="Gross S."/>
            <person name="Guigo R."/>
            <person name="Gustafson E.A."/>
            <person name="Haerty W."/>
            <person name="Hahn M.W."/>
            <person name="Halligan D.L."/>
            <person name="Halpern A.L."/>
            <person name="Halter G.M."/>
            <person name="Han M.V."/>
            <person name="Heger A."/>
            <person name="Hillier L."/>
            <person name="Hinrichs A.S."/>
            <person name="Holmes I."/>
            <person name="Hoskins R.A."/>
            <person name="Hubisz M.J."/>
            <person name="Hultmark D."/>
            <person name="Huntley M.A."/>
            <person name="Jaffe D.B."/>
            <person name="Jagadeeshan S."/>
            <person name="Jeck W.R."/>
            <person name="Johnson J."/>
            <person name="Jones C.D."/>
            <person name="Jordan W.C."/>
            <person name="Karpen G.H."/>
            <person name="Kataoka E."/>
            <person name="Keightley P.D."/>
            <person name="Kheradpour P."/>
            <person name="Kirkness E.F."/>
            <person name="Koerich L.B."/>
            <person name="Kristiansen K."/>
            <person name="Kudrna D."/>
            <person name="Kulathinal R.J."/>
            <person name="Kumar S."/>
            <person name="Kwok R."/>
            <person name="Lander E."/>
            <person name="Langley C.H."/>
            <person name="Lapoint R."/>
            <person name="Lazzaro B.P."/>
            <person name="Lee S.J."/>
            <person name="Levesque L."/>
            <person name="Li R."/>
            <person name="Lin C.F."/>
            <person name="Lin M.F."/>
            <person name="Lindblad-Toh K."/>
            <person name="Llopart A."/>
            <person name="Long M."/>
            <person name="Low L."/>
            <person name="Lozovsky E."/>
            <person name="Lu J."/>
            <person name="Luo M."/>
            <person name="Machado C.A."/>
            <person name="Makalowski W."/>
            <person name="Marzo M."/>
            <person name="Matsuda M."/>
            <person name="Matzkin L."/>
            <person name="McAllister B."/>
            <person name="McBride C.S."/>
            <person name="McKernan B."/>
            <person name="McKernan K."/>
            <person name="Mendez-Lago M."/>
            <person name="Minx P."/>
            <person name="Mollenhauer M.U."/>
            <person name="Montooth K."/>
            <person name="Mount S.M."/>
            <person name="Mu X."/>
            <person name="Myers E."/>
            <person name="Negre B."/>
            <person name="Newfeld S."/>
            <person name="Nielsen R."/>
            <person name="Noor M.A."/>
            <person name="O'Grady P."/>
            <person name="Pachter L."/>
            <person name="Papaceit M."/>
            <person name="Parisi M.J."/>
            <person name="Parisi M."/>
            <person name="Parts L."/>
            <person name="Pedersen J.S."/>
            <person name="Pesole G."/>
            <person name="Phillippy A.M."/>
            <person name="Ponting C.P."/>
            <person name="Pop M."/>
            <person name="Porcelli D."/>
            <person name="Powell J.R."/>
            <person name="Prohaska S."/>
            <person name="Pruitt K."/>
            <person name="Puig M."/>
            <person name="Quesneville H."/>
            <person name="Ram K.R."/>
            <person name="Rand D."/>
            <person name="Rasmussen M.D."/>
            <person name="Reed L.K."/>
            <person name="Reenan R."/>
            <person name="Reily A."/>
            <person name="Remington K.A."/>
            <person name="Rieger T.T."/>
            <person name="Ritchie M.G."/>
            <person name="Robin C."/>
            <person name="Rogers Y.H."/>
            <person name="Rohde C."/>
            <person name="Rozas J."/>
            <person name="Rubenfield M.J."/>
            <person name="Ruiz A."/>
            <person name="Russo S."/>
            <person name="Salzberg S.L."/>
            <person name="Sanchez-Gracia A."/>
            <person name="Saranga D.J."/>
            <person name="Sato H."/>
            <person name="Schaeffer S.W."/>
            <person name="Schatz M.C."/>
            <person name="Schlenke T."/>
            <person name="Schwartz R."/>
            <person name="Segarra C."/>
            <person name="Singh R.S."/>
            <person name="Sirot L."/>
            <person name="Sirota M."/>
            <person name="Sisneros N.B."/>
            <person name="Smith C.D."/>
            <person name="Smith T.F."/>
            <person name="Spieth J."/>
            <person name="Stage D.E."/>
            <person name="Stark A."/>
            <person name="Stephan W."/>
            <person name="Strausberg R.L."/>
            <person name="Strempel S."/>
            <person name="Sturgill D."/>
            <person name="Sutton G."/>
            <person name="Sutton G.G."/>
            <person name="Tao W."/>
            <person name="Teichmann S."/>
            <person name="Tobari Y.N."/>
            <person name="Tomimura Y."/>
            <person name="Tsolas J.M."/>
            <person name="Valente V.L."/>
            <person name="Venter E."/>
            <person name="Venter J.C."/>
            <person name="Vicario S."/>
            <person name="Vieira F.G."/>
            <person name="Vilella A.J."/>
            <person name="Villasante A."/>
            <person name="Walenz B."/>
            <person name="Wang J."/>
            <person name="Wasserman M."/>
            <person name="Watts T."/>
            <person name="Wilson D."/>
            <person name="Wilson R.K."/>
            <person name="Wing R.A."/>
            <person name="Wolfner M.F."/>
            <person name="Wong A."/>
            <person name="Wong G.K."/>
            <person name="Wu C.I."/>
            <person name="Wu G."/>
            <person name="Yamamoto D."/>
            <person name="Yang H.P."/>
            <person name="Yang S.P."/>
            <person name="Yorke J.A."/>
            <person name="Yoshida K."/>
            <person name="Zdobnov E."/>
            <person name="Zhang P."/>
            <person name="Zhang Y."/>
            <person name="Zimin A.V."/>
            <person name="Baldwin J."/>
            <person name="Abdouelleil A."/>
            <person name="Abdulkadir J."/>
            <person name="Abebe A."/>
            <person name="Abera B."/>
            <person name="Abreu J."/>
            <person name="Acer S.C."/>
            <person name="Aftuck L."/>
            <person name="Alexander A."/>
            <person name="An P."/>
            <person name="Anderson E."/>
            <person name="Anderson S."/>
            <person name="Arachi H."/>
            <person name="Azer M."/>
            <person name="Bachantsang P."/>
            <person name="Barry A."/>
            <person name="Bayul T."/>
            <person name="Berlin A."/>
            <person name="Bessette D."/>
            <person name="Bloom T."/>
            <person name="Blye J."/>
            <person name="Boguslavskiy L."/>
            <person name="Bonnet C."/>
            <person name="Boukhgalter B."/>
            <person name="Bourzgui I."/>
            <person name="Brown A."/>
            <person name="Cahill P."/>
            <person name="Channer S."/>
            <person name="Cheshatsang Y."/>
            <person name="Chuda L."/>
            <person name="Citroen M."/>
            <person name="Collymore A."/>
            <person name="Cooke P."/>
            <person name="Costello M."/>
            <person name="D'Aco K."/>
            <person name="Daza R."/>
            <person name="De Haan G."/>
            <person name="DeGray S."/>
            <person name="DeMaso C."/>
            <person name="Dhargay N."/>
            <person name="Dooley K."/>
            <person name="Dooley E."/>
            <person name="Doricent M."/>
            <person name="Dorje P."/>
            <person name="Dorjee K."/>
            <person name="Dupes A."/>
            <person name="Elong R."/>
            <person name="Falk J."/>
            <person name="Farina A."/>
            <person name="Faro S."/>
            <person name="Ferguson D."/>
            <person name="Fisher S."/>
            <person name="Foley C.D."/>
            <person name="Franke A."/>
            <person name="Friedrich D."/>
            <person name="Gadbois L."/>
            <person name="Gearin G."/>
            <person name="Gearin C.R."/>
            <person name="Giannoukos G."/>
            <person name="Goode T."/>
            <person name="Graham J."/>
            <person name="Grandbois E."/>
            <person name="Grewal S."/>
            <person name="Gyaltsen K."/>
            <person name="Hafez N."/>
            <person name="Hagos B."/>
            <person name="Hall J."/>
            <person name="Henson C."/>
            <person name="Hollinger A."/>
            <person name="Honan T."/>
            <person name="Huard M.D."/>
            <person name="Hughes L."/>
            <person name="Hurhula B."/>
            <person name="Husby M.E."/>
            <person name="Kamat A."/>
            <person name="Kanga B."/>
            <person name="Kashin S."/>
            <person name="Khazanovich D."/>
            <person name="Kisner P."/>
            <person name="Lance K."/>
            <person name="Lara M."/>
            <person name="Lee W."/>
            <person name="Lennon N."/>
            <person name="Letendre F."/>
            <person name="LeVine R."/>
            <person name="Lipovsky A."/>
            <person name="Liu X."/>
            <person name="Liu J."/>
            <person name="Liu S."/>
            <person name="Lokyitsang T."/>
            <person name="Lokyitsang Y."/>
            <person name="Lubonja R."/>
            <person name="Lui A."/>
            <person name="MacDonald P."/>
            <person name="Magnisalis V."/>
            <person name="Maru K."/>
            <person name="Matthews C."/>
            <person name="McCusker W."/>
            <person name="McDonough S."/>
            <person name="Mehta T."/>
            <person name="Meldrim J."/>
            <person name="Meneus L."/>
            <person name="Mihai O."/>
            <person name="Mihalev A."/>
            <person name="Mihova T."/>
            <person name="Mittelman R."/>
            <person name="Mlenga V."/>
            <person name="Montmayeur A."/>
            <person name="Mulrain L."/>
            <person name="Navidi A."/>
            <person name="Naylor J."/>
            <person name="Negash T."/>
            <person name="Nguyen T."/>
            <person name="Nguyen N."/>
            <person name="Nicol R."/>
            <person name="Norbu C."/>
            <person name="Norbu N."/>
            <person name="Novod N."/>
            <person name="O'Neill B."/>
            <person name="Osman S."/>
            <person name="Markiewicz E."/>
            <person name="Oyono O.L."/>
            <person name="Patti C."/>
            <person name="Phunkhang P."/>
            <person name="Pierre F."/>
            <person name="Priest M."/>
            <person name="Raghuraman S."/>
            <person name="Rege F."/>
            <person name="Reyes R."/>
            <person name="Rise C."/>
            <person name="Rogov P."/>
            <person name="Ross K."/>
            <person name="Ryan E."/>
            <person name="Settipalli S."/>
            <person name="Shea T."/>
            <person name="Sherpa N."/>
            <person name="Shi L."/>
            <person name="Shih D."/>
            <person name="Sparrow T."/>
            <person name="Spaulding J."/>
            <person name="Stalker J."/>
            <person name="Stange-Thomann N."/>
            <person name="Stavropoulos S."/>
            <person name="Stone C."/>
            <person name="Strader C."/>
            <person name="Tesfaye S."/>
            <person name="Thomson T."/>
            <person name="Thoulutsang Y."/>
            <person name="Thoulutsang D."/>
            <person name="Topham K."/>
            <person name="Topping I."/>
            <person name="Tsamla T."/>
            <person name="Vassiliev H."/>
            <person name="Vo A."/>
            <person name="Wangchuk T."/>
            <person name="Wangdi T."/>
            <person name="Weiand M."/>
            <person name="Wilkinson J."/>
            <person name="Wilson A."/>
            <person name="Yadav S."/>
            <person name="Young G."/>
            <person name="Yu Q."/>
            <person name="Zembek L."/>
            <person name="Zhong D."/>
            <person name="Zimmer A."/>
            <person name="Zwirko Z."/>
            <person name="Jaffe D.B."/>
            <person name="Alvarez P."/>
            <person name="Brockman W."/>
            <person name="Butler J."/>
            <person name="Chin C."/>
            <person name="Gnerre S."/>
            <person name="Grabherr M."/>
            <person name="Kleber M."/>
            <person name="Mauceli E."/>
            <person name="MacCallum I."/>
        </authorList>
    </citation>
    <scope>NUCLEOTIDE SEQUENCE [LARGE SCALE GENOMIC DNA]</scope>
    <source>
        <strain evidence="2">white501</strain>
    </source>
</reference>
<dbReference type="EMBL" id="CM000364">
    <property type="protein sequence ID" value="EDX14583.1"/>
    <property type="molecule type" value="Genomic_DNA"/>
</dbReference>
<organism evidence="1 2">
    <name type="scientific">Drosophila simulans</name>
    <name type="common">Fruit fly</name>
    <dbReference type="NCBI Taxonomy" id="7240"/>
    <lineage>
        <taxon>Eukaryota</taxon>
        <taxon>Metazoa</taxon>
        <taxon>Ecdysozoa</taxon>
        <taxon>Arthropoda</taxon>
        <taxon>Hexapoda</taxon>
        <taxon>Insecta</taxon>
        <taxon>Pterygota</taxon>
        <taxon>Neoptera</taxon>
        <taxon>Endopterygota</taxon>
        <taxon>Diptera</taxon>
        <taxon>Brachycera</taxon>
        <taxon>Muscomorpha</taxon>
        <taxon>Ephydroidea</taxon>
        <taxon>Drosophilidae</taxon>
        <taxon>Drosophila</taxon>
        <taxon>Sophophora</taxon>
    </lineage>
</organism>